<accession>A0A1X3FQ58</accession>
<sequence>MKIFWSWQSDTPGKTGRHFVRAALLLAIETLKQAPDVGEPTAAESRERLHLDQDRQGISGSPDLASTIFEKIERSAVFVADVTLVGASDDGSKRLMNSNVAIEYGHAHHALGSEAILMVQNTHYGNRDALPFDLKHKAGPIQFSLAPGAEKAEIEAEQKKLVSQLVVALRPYLEGATAVTGAPFQEATSTTNPAVFFDVAEVLGRVGTGTEDEIEYRFGESSVFYLRVMPAAARPPLKQTQLMDIASRHRPDVLSPYRYSGHLDRNRHGVVAVEPSGTATTPRSVTQLFGTGEIWGISTHFFSTKRGRPLIPMTKLENIYRRALSNYCEILSVGMGISAPYTIVLGAVGLQDAYVGIDNSAEGPIHTDGIEVRRILHALGIEAQEAVVREFVDAILDLAGISRA</sequence>
<dbReference type="EMBL" id="NAFI01000180">
    <property type="protein sequence ID" value="OSJ06154.1"/>
    <property type="molecule type" value="Genomic_DNA"/>
</dbReference>
<reference evidence="1 2" key="1">
    <citation type="submission" date="2017-03" db="EMBL/GenBank/DDBJ databases">
        <title>Whole genome sequences of fourteen strains of Bradyrhizobium canariense and one strain of Bradyrhizobium japonicum isolated from Lupinus (Papilionoideae: Genisteae) species in Algeria.</title>
        <authorList>
            <person name="Crovadore J."/>
            <person name="Chekireb D."/>
            <person name="Brachmann A."/>
            <person name="Chablais R."/>
            <person name="Cochard B."/>
            <person name="Lefort F."/>
        </authorList>
    </citation>
    <scope>NUCLEOTIDE SEQUENCE [LARGE SCALE GENOMIC DNA]</scope>
    <source>
        <strain evidence="1 2">UBMA195</strain>
    </source>
</reference>
<dbReference type="RefSeq" id="WP_085360368.1">
    <property type="nucleotide sequence ID" value="NZ_NAFD01000184.1"/>
</dbReference>
<protein>
    <submittedName>
        <fullName evidence="1">Uncharacterized protein</fullName>
    </submittedName>
</protein>
<organism evidence="1 2">
    <name type="scientific">Bradyrhizobium canariense</name>
    <dbReference type="NCBI Taxonomy" id="255045"/>
    <lineage>
        <taxon>Bacteria</taxon>
        <taxon>Pseudomonadati</taxon>
        <taxon>Pseudomonadota</taxon>
        <taxon>Alphaproteobacteria</taxon>
        <taxon>Hyphomicrobiales</taxon>
        <taxon>Nitrobacteraceae</taxon>
        <taxon>Bradyrhizobium</taxon>
    </lineage>
</organism>
<dbReference type="OrthoDB" id="8910972at2"/>
<proteinExistence type="predicted"/>
<evidence type="ECO:0000313" key="2">
    <source>
        <dbReference type="Proteomes" id="UP000193553"/>
    </source>
</evidence>
<dbReference type="AlphaFoldDB" id="A0A1X3FQ58"/>
<dbReference type="Proteomes" id="UP000193553">
    <property type="component" value="Unassembled WGS sequence"/>
</dbReference>
<gene>
    <name evidence="1" type="ORF">BSZ18_23730</name>
</gene>
<evidence type="ECO:0000313" key="1">
    <source>
        <dbReference type="EMBL" id="OSJ06154.1"/>
    </source>
</evidence>
<comment type="caution">
    <text evidence="1">The sequence shown here is derived from an EMBL/GenBank/DDBJ whole genome shotgun (WGS) entry which is preliminary data.</text>
</comment>
<name>A0A1X3FQ58_9BRAD</name>